<protein>
    <submittedName>
        <fullName evidence="1">Uncharacterized protein</fullName>
    </submittedName>
</protein>
<name>A0A4C1X662_EUMVA</name>
<proteinExistence type="predicted"/>
<gene>
    <name evidence="1" type="ORF">EVAR_103224_1</name>
</gene>
<comment type="caution">
    <text evidence="1">The sequence shown here is derived from an EMBL/GenBank/DDBJ whole genome shotgun (WGS) entry which is preliminary data.</text>
</comment>
<dbReference type="AlphaFoldDB" id="A0A4C1X662"/>
<reference evidence="1 2" key="1">
    <citation type="journal article" date="2019" name="Commun. Biol.">
        <title>The bagworm genome reveals a unique fibroin gene that provides high tensile strength.</title>
        <authorList>
            <person name="Kono N."/>
            <person name="Nakamura H."/>
            <person name="Ohtoshi R."/>
            <person name="Tomita M."/>
            <person name="Numata K."/>
            <person name="Arakawa K."/>
        </authorList>
    </citation>
    <scope>NUCLEOTIDE SEQUENCE [LARGE SCALE GENOMIC DNA]</scope>
</reference>
<dbReference type="Proteomes" id="UP000299102">
    <property type="component" value="Unassembled WGS sequence"/>
</dbReference>
<organism evidence="1 2">
    <name type="scientific">Eumeta variegata</name>
    <name type="common">Bagworm moth</name>
    <name type="synonym">Eumeta japonica</name>
    <dbReference type="NCBI Taxonomy" id="151549"/>
    <lineage>
        <taxon>Eukaryota</taxon>
        <taxon>Metazoa</taxon>
        <taxon>Ecdysozoa</taxon>
        <taxon>Arthropoda</taxon>
        <taxon>Hexapoda</taxon>
        <taxon>Insecta</taxon>
        <taxon>Pterygota</taxon>
        <taxon>Neoptera</taxon>
        <taxon>Endopterygota</taxon>
        <taxon>Lepidoptera</taxon>
        <taxon>Glossata</taxon>
        <taxon>Ditrysia</taxon>
        <taxon>Tineoidea</taxon>
        <taxon>Psychidae</taxon>
        <taxon>Oiketicinae</taxon>
        <taxon>Eumeta</taxon>
    </lineage>
</organism>
<sequence>MAEQTLYPVSEREMLYSVPQRAPIEYHSAPNPFLGQWVWQAKSLSFSNAHTHIYICVCVCVEHKYTVRANSGSLDVHRNAWTELTCGYGVSRRGDDKGDTHVCARAHQNLSAVCANNRSVIETLRGYNDLDSISCRISICVGTIGERFRLCESSANRVFITSNPLRLRLGVTMKSVTLGNVTMSHRTRERPAECLASLPLNYDRLPRAQH</sequence>
<accession>A0A4C1X662</accession>
<evidence type="ECO:0000313" key="1">
    <source>
        <dbReference type="EMBL" id="GBP59268.1"/>
    </source>
</evidence>
<keyword evidence="2" id="KW-1185">Reference proteome</keyword>
<dbReference type="EMBL" id="BGZK01000757">
    <property type="protein sequence ID" value="GBP59268.1"/>
    <property type="molecule type" value="Genomic_DNA"/>
</dbReference>
<evidence type="ECO:0000313" key="2">
    <source>
        <dbReference type="Proteomes" id="UP000299102"/>
    </source>
</evidence>